<comment type="caution">
    <text evidence="1">The sequence shown here is derived from an EMBL/GenBank/DDBJ whole genome shotgun (WGS) entry which is preliminary data.</text>
</comment>
<dbReference type="AlphaFoldDB" id="A0A645JLX5"/>
<evidence type="ECO:0000313" key="1">
    <source>
        <dbReference type="EMBL" id="MPN64337.1"/>
    </source>
</evidence>
<gene>
    <name evidence="1" type="ORF">SDC9_212109</name>
</gene>
<name>A0A645JLX5_9ZZZZ</name>
<proteinExistence type="predicted"/>
<accession>A0A645JLX5</accession>
<sequence>MVEALSDVYSNIKVLAFDNPANIAGVDSVCFLFTGDSDSTGQNNTICQIIMFFSIDGVNCEQHIAFTYNTSENTSLEASLAEILPSISLG</sequence>
<reference evidence="1" key="1">
    <citation type="submission" date="2019-08" db="EMBL/GenBank/DDBJ databases">
        <authorList>
            <person name="Kucharzyk K."/>
            <person name="Murdoch R.W."/>
            <person name="Higgins S."/>
            <person name="Loffler F."/>
        </authorList>
    </citation>
    <scope>NUCLEOTIDE SEQUENCE</scope>
</reference>
<dbReference type="EMBL" id="VSSQ01145056">
    <property type="protein sequence ID" value="MPN64337.1"/>
    <property type="molecule type" value="Genomic_DNA"/>
</dbReference>
<protein>
    <submittedName>
        <fullName evidence="1">Uncharacterized protein</fullName>
    </submittedName>
</protein>
<organism evidence="1">
    <name type="scientific">bioreactor metagenome</name>
    <dbReference type="NCBI Taxonomy" id="1076179"/>
    <lineage>
        <taxon>unclassified sequences</taxon>
        <taxon>metagenomes</taxon>
        <taxon>ecological metagenomes</taxon>
    </lineage>
</organism>